<evidence type="ECO:0000313" key="2">
    <source>
        <dbReference type="EMBL" id="PXY02560.1"/>
    </source>
</evidence>
<proteinExistence type="predicted"/>
<reference evidence="2 3" key="1">
    <citation type="submission" date="2018-05" db="EMBL/GenBank/DDBJ databases">
        <title>Marinifilum breve JC075T sp. nov., a marine bacterium isolated from Yongle Blue Hole in the South China Sea.</title>
        <authorList>
            <person name="Fu T."/>
        </authorList>
    </citation>
    <scope>NUCLEOTIDE SEQUENCE [LARGE SCALE GENOMIC DNA]</scope>
    <source>
        <strain evidence="2 3">JC075</strain>
    </source>
</reference>
<dbReference type="EMBL" id="QFLI01000001">
    <property type="protein sequence ID" value="PXY02560.1"/>
    <property type="molecule type" value="Genomic_DNA"/>
</dbReference>
<name>A0A2V4A5A9_9BACT</name>
<dbReference type="Pfam" id="PF03130">
    <property type="entry name" value="HEAT_PBS"/>
    <property type="match status" value="1"/>
</dbReference>
<feature type="signal peptide" evidence="1">
    <location>
        <begin position="1"/>
        <end position="18"/>
    </location>
</feature>
<evidence type="ECO:0008006" key="4">
    <source>
        <dbReference type="Google" id="ProtNLM"/>
    </source>
</evidence>
<dbReference type="InterPro" id="IPR011989">
    <property type="entry name" value="ARM-like"/>
</dbReference>
<comment type="caution">
    <text evidence="2">The sequence shown here is derived from an EMBL/GenBank/DDBJ whole genome shotgun (WGS) entry which is preliminary data.</text>
</comment>
<dbReference type="SUPFAM" id="SSF48371">
    <property type="entry name" value="ARM repeat"/>
    <property type="match status" value="1"/>
</dbReference>
<evidence type="ECO:0000256" key="1">
    <source>
        <dbReference type="SAM" id="SignalP"/>
    </source>
</evidence>
<evidence type="ECO:0000313" key="3">
    <source>
        <dbReference type="Proteomes" id="UP000248079"/>
    </source>
</evidence>
<gene>
    <name evidence="2" type="ORF">DF185_00255</name>
</gene>
<dbReference type="Pfam" id="PF13646">
    <property type="entry name" value="HEAT_2"/>
    <property type="match status" value="1"/>
</dbReference>
<dbReference type="Proteomes" id="UP000248079">
    <property type="component" value="Unassembled WGS sequence"/>
</dbReference>
<sequence>MRKLLTLIFLTFSFYSFSQTIEDFKIDFEKSLDQGFDEEQLNQMFRTYSNLLTPHSDITQLTAGIKGESIQQYPLNSFKSEKIYKKNINKLFDSDNSYQRILAYLVIAGSGDKSFEKGLLKKIEIETNKGNLIWAGMALLYLNTEYTTPLFDFLVENETFGDAHMLPLYFKLNPDSLQSTAYQRIHSENVTAKILAAQILSATEKNEKTEKLLLEAVKNWDYNIKGYAIYSVKVLEIGNLLESFQPLLDSTQTRSIAIEALANSLTKDDVDYLKALVAEQDTVSEDFLDGFYKSTNPENVKFWLEVLRTKPVPKEYYFNNNKQPLLYSNEILPELQLTLMECKNPDIIKYLVKGLEGRTDEKSINILLELLSHNDSSVRYWTASALKRADSPLVINEIIRLIKSPVYRTVAFTDILINNDIDTLQTTFESIYNDNPNRDWKRSSIEYLSTFPLASHREIFRAILSDKEEDTFIKRNAALGLGRLKDENSVDLIIEACKEESEASDYNAQVFLSALSMIKGEKAKNYISSFKNSKEQNIQLLVNEILMNW</sequence>
<feature type="chain" id="PRO_5015988412" description="HEAT repeat domain-containing protein" evidence="1">
    <location>
        <begin position="19"/>
        <end position="549"/>
    </location>
</feature>
<dbReference type="InterPro" id="IPR004155">
    <property type="entry name" value="PBS_lyase_HEAT"/>
</dbReference>
<accession>A0A2V4A5A9</accession>
<dbReference type="RefSeq" id="WP_110358721.1">
    <property type="nucleotide sequence ID" value="NZ_QFLI01000001.1"/>
</dbReference>
<protein>
    <recommendedName>
        <fullName evidence="4">HEAT repeat domain-containing protein</fullName>
    </recommendedName>
</protein>
<dbReference type="OrthoDB" id="1393202at2"/>
<dbReference type="InterPro" id="IPR016024">
    <property type="entry name" value="ARM-type_fold"/>
</dbReference>
<keyword evidence="1" id="KW-0732">Signal</keyword>
<organism evidence="2 3">
    <name type="scientific">Marinifilum breve</name>
    <dbReference type="NCBI Taxonomy" id="2184082"/>
    <lineage>
        <taxon>Bacteria</taxon>
        <taxon>Pseudomonadati</taxon>
        <taxon>Bacteroidota</taxon>
        <taxon>Bacteroidia</taxon>
        <taxon>Marinilabiliales</taxon>
        <taxon>Marinifilaceae</taxon>
    </lineage>
</organism>
<dbReference type="AlphaFoldDB" id="A0A2V4A5A9"/>
<dbReference type="Gene3D" id="1.25.10.10">
    <property type="entry name" value="Leucine-rich Repeat Variant"/>
    <property type="match status" value="1"/>
</dbReference>
<keyword evidence="3" id="KW-1185">Reference proteome</keyword>